<evidence type="ECO:0000313" key="1">
    <source>
        <dbReference type="EMBL" id="GBU06188.1"/>
    </source>
</evidence>
<organism evidence="1 2">
    <name type="scientific">Faecalimonas umbilicata</name>
    <dbReference type="NCBI Taxonomy" id="1912855"/>
    <lineage>
        <taxon>Bacteria</taxon>
        <taxon>Bacillati</taxon>
        <taxon>Bacillota</taxon>
        <taxon>Clostridia</taxon>
        <taxon>Lachnospirales</taxon>
        <taxon>Lachnospiraceae</taxon>
        <taxon>Faecalimonas</taxon>
    </lineage>
</organism>
<proteinExistence type="predicted"/>
<gene>
    <name evidence="1" type="ORF">FAEUMB_27290</name>
</gene>
<dbReference type="EMBL" id="BHEO01000008">
    <property type="protein sequence ID" value="GBU06188.1"/>
    <property type="molecule type" value="Genomic_DNA"/>
</dbReference>
<protein>
    <submittedName>
        <fullName evidence="1">Uncharacterized protein</fullName>
    </submittedName>
</protein>
<keyword evidence="2" id="KW-1185">Reference proteome</keyword>
<accession>A0ABQ0R0M3</accession>
<reference evidence="1 2" key="1">
    <citation type="journal article" date="2018" name="Int. J. Syst. Evol. Microbiol.">
        <title>Draft Genome Sequence of Faecalimonas umbilicata JCM 30896T, an Acetate-Producing Bacterium Isolated from Human Feces.</title>
        <authorList>
            <person name="Sakamoto M."/>
            <person name="Ikeyama N."/>
            <person name="Yuki M."/>
            <person name="Ohkuma M."/>
        </authorList>
    </citation>
    <scope>NUCLEOTIDE SEQUENCE [LARGE SCALE GENOMIC DNA]</scope>
    <source>
        <strain evidence="1 2">EGH7</strain>
    </source>
</reference>
<dbReference type="Proteomes" id="UP000702954">
    <property type="component" value="Unassembled WGS sequence"/>
</dbReference>
<sequence>MHVHHDRSVPERIYTEILSKLAEFPEHLRLMFLQIFTAVLSRKSEKAPTFLYLKLNMEL</sequence>
<evidence type="ECO:0000313" key="2">
    <source>
        <dbReference type="Proteomes" id="UP000702954"/>
    </source>
</evidence>
<name>A0ABQ0R0M3_9FIRM</name>
<comment type="caution">
    <text evidence="1">The sequence shown here is derived from an EMBL/GenBank/DDBJ whole genome shotgun (WGS) entry which is preliminary data.</text>
</comment>